<dbReference type="PROSITE" id="PS00688">
    <property type="entry name" value="SIGMA54_INTERACT_3"/>
    <property type="match status" value="1"/>
</dbReference>
<comment type="caution">
    <text evidence="7">Lacks conserved residue(s) required for the propagation of feature annotation.</text>
</comment>
<dbReference type="InterPro" id="IPR009057">
    <property type="entry name" value="Homeodomain-like_sf"/>
</dbReference>
<evidence type="ECO:0000256" key="6">
    <source>
        <dbReference type="ARBA" id="ARBA00023163"/>
    </source>
</evidence>
<dbReference type="PROSITE" id="PS50045">
    <property type="entry name" value="SIGMA54_INTERACT_4"/>
    <property type="match status" value="1"/>
</dbReference>
<dbReference type="Gene3D" id="1.10.8.60">
    <property type="match status" value="1"/>
</dbReference>
<dbReference type="Pfam" id="PF02954">
    <property type="entry name" value="HTH_8"/>
    <property type="match status" value="1"/>
</dbReference>
<dbReference type="InterPro" id="IPR025662">
    <property type="entry name" value="Sigma_54_int_dom_ATP-bd_1"/>
</dbReference>
<dbReference type="InterPro" id="IPR002197">
    <property type="entry name" value="HTH_Fis"/>
</dbReference>
<keyword evidence="6" id="KW-0804">Transcription</keyword>
<dbReference type="PROSITE" id="PS00675">
    <property type="entry name" value="SIGMA54_INTERACT_1"/>
    <property type="match status" value="1"/>
</dbReference>
<keyword evidence="1" id="KW-0547">Nucleotide-binding</keyword>
<dbReference type="InterPro" id="IPR025943">
    <property type="entry name" value="Sigma_54_int_dom_ATP-bd_2"/>
</dbReference>
<dbReference type="Pfam" id="PF25601">
    <property type="entry name" value="AAA_lid_14"/>
    <property type="match status" value="1"/>
</dbReference>
<keyword evidence="3" id="KW-0805">Transcription regulation</keyword>
<dbReference type="GO" id="GO:0005524">
    <property type="term" value="F:ATP binding"/>
    <property type="evidence" value="ECO:0007669"/>
    <property type="project" value="UniProtKB-KW"/>
</dbReference>
<evidence type="ECO:0000256" key="1">
    <source>
        <dbReference type="ARBA" id="ARBA00022741"/>
    </source>
</evidence>
<feature type="domain" description="Response regulatory" evidence="9">
    <location>
        <begin position="1"/>
        <end position="34"/>
    </location>
</feature>
<evidence type="ECO:0000259" key="8">
    <source>
        <dbReference type="PROSITE" id="PS50045"/>
    </source>
</evidence>
<comment type="caution">
    <text evidence="10">The sequence shown here is derived from an EMBL/GenBank/DDBJ whole genome shotgun (WGS) entry which is preliminary data.</text>
</comment>
<dbReference type="SUPFAM" id="SSF52540">
    <property type="entry name" value="P-loop containing nucleoside triphosphate hydrolases"/>
    <property type="match status" value="1"/>
</dbReference>
<dbReference type="InterPro" id="IPR002078">
    <property type="entry name" value="Sigma_54_int"/>
</dbReference>
<dbReference type="PRINTS" id="PR01590">
    <property type="entry name" value="HTHFIS"/>
</dbReference>
<evidence type="ECO:0000256" key="4">
    <source>
        <dbReference type="ARBA" id="ARBA00023125"/>
    </source>
</evidence>
<dbReference type="GO" id="GO:0043565">
    <property type="term" value="F:sequence-specific DNA binding"/>
    <property type="evidence" value="ECO:0007669"/>
    <property type="project" value="InterPro"/>
</dbReference>
<dbReference type="GO" id="GO:0000160">
    <property type="term" value="P:phosphorelay signal transduction system"/>
    <property type="evidence" value="ECO:0007669"/>
    <property type="project" value="InterPro"/>
</dbReference>
<dbReference type="InterPro" id="IPR011006">
    <property type="entry name" value="CheY-like_superfamily"/>
</dbReference>
<dbReference type="InterPro" id="IPR025944">
    <property type="entry name" value="Sigma_54_int_dom_CS"/>
</dbReference>
<dbReference type="InterPro" id="IPR027417">
    <property type="entry name" value="P-loop_NTPase"/>
</dbReference>
<dbReference type="InterPro" id="IPR001789">
    <property type="entry name" value="Sig_transdc_resp-reg_receiver"/>
</dbReference>
<evidence type="ECO:0000256" key="5">
    <source>
        <dbReference type="ARBA" id="ARBA00023159"/>
    </source>
</evidence>
<dbReference type="Gene3D" id="1.10.10.60">
    <property type="entry name" value="Homeodomain-like"/>
    <property type="match status" value="1"/>
</dbReference>
<dbReference type="InterPro" id="IPR003593">
    <property type="entry name" value="AAA+_ATPase"/>
</dbReference>
<gene>
    <name evidence="10" type="ORF">ENO08_01515</name>
</gene>
<dbReference type="PANTHER" id="PTHR32071">
    <property type="entry name" value="TRANSCRIPTIONAL REGULATORY PROTEIN"/>
    <property type="match status" value="1"/>
</dbReference>
<evidence type="ECO:0000256" key="7">
    <source>
        <dbReference type="PROSITE-ProRule" id="PRU00169"/>
    </source>
</evidence>
<evidence type="ECO:0000256" key="3">
    <source>
        <dbReference type="ARBA" id="ARBA00023015"/>
    </source>
</evidence>
<evidence type="ECO:0000259" key="9">
    <source>
        <dbReference type="PROSITE" id="PS50110"/>
    </source>
</evidence>
<proteinExistence type="predicted"/>
<keyword evidence="2" id="KW-0067">ATP-binding</keyword>
<dbReference type="PROSITE" id="PS50110">
    <property type="entry name" value="RESPONSE_REGULATORY"/>
    <property type="match status" value="1"/>
</dbReference>
<keyword evidence="4" id="KW-0238">DNA-binding</keyword>
<dbReference type="FunFam" id="3.40.50.300:FF:000006">
    <property type="entry name" value="DNA-binding transcriptional regulator NtrC"/>
    <property type="match status" value="1"/>
</dbReference>
<evidence type="ECO:0000313" key="10">
    <source>
        <dbReference type="EMBL" id="HER43120.1"/>
    </source>
</evidence>
<reference evidence="10" key="1">
    <citation type="journal article" date="2020" name="mSystems">
        <title>Genome- and Community-Level Interaction Insights into Carbon Utilization and Element Cycling Functions of Hydrothermarchaeota in Hydrothermal Sediment.</title>
        <authorList>
            <person name="Zhou Z."/>
            <person name="Liu Y."/>
            <person name="Xu W."/>
            <person name="Pan J."/>
            <person name="Luo Z.H."/>
            <person name="Li M."/>
        </authorList>
    </citation>
    <scope>NUCLEOTIDE SEQUENCE [LARGE SCALE GENOMIC DNA]</scope>
    <source>
        <strain evidence="10">SpSt-1233</strain>
    </source>
</reference>
<sequence>EKENALRAVELGAYDFFAKPIMIDELAVILKRASYVTGLERDLEILRTRTGEQKDFEGTVAMCAPMLDIFNTVKRVAPTDASVLIMGESGTGKELIAKAIHRKSPRRDGPFIPINCGAIPENLLESELFGHEKGSFTGAHVTRPGKFELADGGTIFLDEIGELTQPLQVKILRFLQDQVIERVGGREPIQVDARIIAATNRDLEEMLSTKEFREDLFYRINTIRLDLPPLRERGEDILLLAMHFLNLYNREYSKNIRGFSNAAHGTLAAYPWPGNVRELENRIKRAVIMATGKLIQPEDLDLPYDDELGGGVKRAGNGGLSMQPGTTLKQAREETERRLVAGALLRSRGNISAAAKELDVSRPTLHDLMKKLDIDPGDFKGKDS</sequence>
<dbReference type="FunFam" id="1.10.8.60:FF:000014">
    <property type="entry name" value="DNA-binding transcriptional regulator NtrC"/>
    <property type="match status" value="1"/>
</dbReference>
<dbReference type="EMBL" id="DSEC01000108">
    <property type="protein sequence ID" value="HER43120.1"/>
    <property type="molecule type" value="Genomic_DNA"/>
</dbReference>
<dbReference type="SUPFAM" id="SSF52172">
    <property type="entry name" value="CheY-like"/>
    <property type="match status" value="1"/>
</dbReference>
<dbReference type="GO" id="GO:0006355">
    <property type="term" value="P:regulation of DNA-templated transcription"/>
    <property type="evidence" value="ECO:0007669"/>
    <property type="project" value="InterPro"/>
</dbReference>
<organism evidence="10">
    <name type="scientific">Eiseniibacteriota bacterium</name>
    <dbReference type="NCBI Taxonomy" id="2212470"/>
    <lineage>
        <taxon>Bacteria</taxon>
        <taxon>Candidatus Eiseniibacteriota</taxon>
    </lineage>
</organism>
<feature type="non-terminal residue" evidence="10">
    <location>
        <position position="1"/>
    </location>
</feature>
<feature type="domain" description="Sigma-54 factor interaction" evidence="8">
    <location>
        <begin position="59"/>
        <end position="288"/>
    </location>
</feature>
<name>A0A7V2ATT9_UNCEI</name>
<dbReference type="CDD" id="cd00009">
    <property type="entry name" value="AAA"/>
    <property type="match status" value="1"/>
</dbReference>
<dbReference type="SMART" id="SM00382">
    <property type="entry name" value="AAA"/>
    <property type="match status" value="1"/>
</dbReference>
<accession>A0A7V2ATT9</accession>
<dbReference type="PANTHER" id="PTHR32071:SF113">
    <property type="entry name" value="ALGINATE BIOSYNTHESIS TRANSCRIPTIONAL REGULATORY PROTEIN ALGB"/>
    <property type="match status" value="1"/>
</dbReference>
<dbReference type="SUPFAM" id="SSF46689">
    <property type="entry name" value="Homeodomain-like"/>
    <property type="match status" value="1"/>
</dbReference>
<evidence type="ECO:0000256" key="2">
    <source>
        <dbReference type="ARBA" id="ARBA00022840"/>
    </source>
</evidence>
<dbReference type="Proteomes" id="UP000886069">
    <property type="component" value="Unassembled WGS sequence"/>
</dbReference>
<dbReference type="Gene3D" id="3.40.50.300">
    <property type="entry name" value="P-loop containing nucleotide triphosphate hydrolases"/>
    <property type="match status" value="1"/>
</dbReference>
<dbReference type="AlphaFoldDB" id="A0A7V2ATT9"/>
<keyword evidence="5" id="KW-0010">Activator</keyword>
<dbReference type="InterPro" id="IPR058031">
    <property type="entry name" value="AAA_lid_NorR"/>
</dbReference>
<dbReference type="PROSITE" id="PS00676">
    <property type="entry name" value="SIGMA54_INTERACT_2"/>
    <property type="match status" value="1"/>
</dbReference>
<dbReference type="Pfam" id="PF00158">
    <property type="entry name" value="Sigma54_activat"/>
    <property type="match status" value="1"/>
</dbReference>
<protein>
    <submittedName>
        <fullName evidence="10">AAA family ATPase</fullName>
    </submittedName>
</protein>